<dbReference type="SMART" id="SM00382">
    <property type="entry name" value="AAA"/>
    <property type="match status" value="1"/>
</dbReference>
<keyword evidence="8" id="KW-0733">Signal recognition particle</keyword>
<keyword evidence="9" id="KW-0687">Ribonucleoprotein</keyword>
<evidence type="ECO:0000256" key="4">
    <source>
        <dbReference type="ARBA" id="ARBA00022741"/>
    </source>
</evidence>
<feature type="compositionally biased region" description="Basic residues" evidence="12">
    <location>
        <begin position="543"/>
        <end position="556"/>
    </location>
</feature>
<evidence type="ECO:0000259" key="14">
    <source>
        <dbReference type="PROSITE" id="PS00300"/>
    </source>
</evidence>
<dbReference type="SMART" id="SM00962">
    <property type="entry name" value="SRP54"/>
    <property type="match status" value="1"/>
</dbReference>
<dbReference type="InterPro" id="IPR042101">
    <property type="entry name" value="SRP54_N_sf"/>
</dbReference>
<dbReference type="InterPro" id="IPR000897">
    <property type="entry name" value="SRP54_GTPase_dom"/>
</dbReference>
<gene>
    <name evidence="15" type="ORF">EANT1437_LOCUS14717</name>
</gene>
<name>A0A7S2SFY6_9STRA</name>
<dbReference type="PANTHER" id="PTHR11564:SF5">
    <property type="entry name" value="SIGNAL RECOGNITION PARTICLE SUBUNIT SRP54"/>
    <property type="match status" value="1"/>
</dbReference>
<dbReference type="InterPro" id="IPR027417">
    <property type="entry name" value="P-loop_NTPase"/>
</dbReference>
<comment type="catalytic activity">
    <reaction evidence="11">
        <text>GTP + H2O = GDP + phosphate + H(+)</text>
        <dbReference type="Rhea" id="RHEA:19669"/>
        <dbReference type="ChEBI" id="CHEBI:15377"/>
        <dbReference type="ChEBI" id="CHEBI:15378"/>
        <dbReference type="ChEBI" id="CHEBI:37565"/>
        <dbReference type="ChEBI" id="CHEBI:43474"/>
        <dbReference type="ChEBI" id="CHEBI:58189"/>
        <dbReference type="EC" id="3.6.5.4"/>
    </reaction>
    <physiologicalReaction direction="left-to-right" evidence="11">
        <dbReference type="Rhea" id="RHEA:19670"/>
    </physiologicalReaction>
</comment>
<dbReference type="Pfam" id="PF00448">
    <property type="entry name" value="SRP54"/>
    <property type="match status" value="2"/>
</dbReference>
<evidence type="ECO:0000256" key="9">
    <source>
        <dbReference type="ARBA" id="ARBA00023274"/>
    </source>
</evidence>
<accession>A0A7S2SFY6</accession>
<feature type="domain" description="SRP54-type proteins GTP-binding" evidence="14">
    <location>
        <begin position="351"/>
        <end position="364"/>
    </location>
</feature>
<dbReference type="SUPFAM" id="SSF47446">
    <property type="entry name" value="Signal peptide-binding domain"/>
    <property type="match status" value="1"/>
</dbReference>
<evidence type="ECO:0000256" key="1">
    <source>
        <dbReference type="ARBA" id="ARBA00004496"/>
    </source>
</evidence>
<sequence length="565" mass="60923">MMRVTSLCLAALTLVCYNVGVSGFAPSSSFVGQQPRLTTQNGSSLNMMFDQLSSAITNVAQSFGGRSRLSEGSIAKALVDVRRALLDADVNIQVADALMDGVKRRSVGVVERLKGVTADQQFVKLMYDELLEIMGGDATKSGDDVPAATLARVEPMSVVLLAGLQGAGKTTAAGKLALYLKEREVEYDQIPTEEEEKGEKPTLNTRLPKTNRKVLLVGADVYRPAAMEQLKILGDSIDVPVYIEKDNTDPVQICQNALKYATENQIDTVIVDTAGRQVIDDNLMEELRNIQKTIQPSETLLVVDSMTGQEAASLTASFDNAVGLTGAILTKVDGDSRGGAAVSVRAVSGKPIKFVGTGEKVTDLEPFYPNRMASRILGMGDIVSLVEMAASEVTDAEAKEMEKKMKDAQFDFDDFRKQSEMVSKMGSFAGVAKMLPGMGNMLNNSQMQEVEVRLGRNKAMICSMTPKERSNPDLLIKDRNARSRVQRIALGAGCSVDEGMAFMSEFQKMRTMMSRMSKQAGAMGGEDALDDNLDAVPDAMGNRKTRRKAKKGKKSGRGGGKGFGA</sequence>
<keyword evidence="5" id="KW-0378">Hydrolase</keyword>
<proteinExistence type="inferred from homology"/>
<dbReference type="InterPro" id="IPR036891">
    <property type="entry name" value="Signal_recog_part_SRP54_M_sf"/>
</dbReference>
<dbReference type="InterPro" id="IPR036225">
    <property type="entry name" value="SRP/SRP_N"/>
</dbReference>
<evidence type="ECO:0000256" key="3">
    <source>
        <dbReference type="ARBA" id="ARBA00022490"/>
    </source>
</evidence>
<organism evidence="15">
    <name type="scientific">Eucampia antarctica</name>
    <dbReference type="NCBI Taxonomy" id="49252"/>
    <lineage>
        <taxon>Eukaryota</taxon>
        <taxon>Sar</taxon>
        <taxon>Stramenopiles</taxon>
        <taxon>Ochrophyta</taxon>
        <taxon>Bacillariophyta</taxon>
        <taxon>Mediophyceae</taxon>
        <taxon>Biddulphiophycidae</taxon>
        <taxon>Hemiaulales</taxon>
        <taxon>Hemiaulaceae</taxon>
        <taxon>Eucampia</taxon>
    </lineage>
</organism>
<dbReference type="HAMAP" id="MF_00306">
    <property type="entry name" value="SRP54"/>
    <property type="match status" value="1"/>
</dbReference>
<dbReference type="GO" id="GO:0006614">
    <property type="term" value="P:SRP-dependent cotranslational protein targeting to membrane"/>
    <property type="evidence" value="ECO:0007669"/>
    <property type="project" value="InterPro"/>
</dbReference>
<feature type="chain" id="PRO_5031135783" description="signal-recognition-particle GTPase" evidence="13">
    <location>
        <begin position="24"/>
        <end position="565"/>
    </location>
</feature>
<evidence type="ECO:0000256" key="7">
    <source>
        <dbReference type="ARBA" id="ARBA00023134"/>
    </source>
</evidence>
<comment type="similarity">
    <text evidence="2">Belongs to the GTP-binding SRP family. SRP54 subfamily.</text>
</comment>
<evidence type="ECO:0000256" key="13">
    <source>
        <dbReference type="SAM" id="SignalP"/>
    </source>
</evidence>
<evidence type="ECO:0000313" key="15">
    <source>
        <dbReference type="EMBL" id="CAD9698912.1"/>
    </source>
</evidence>
<keyword evidence="4" id="KW-0547">Nucleotide-binding</keyword>
<comment type="subcellular location">
    <subcellularLocation>
        <location evidence="1">Cytoplasm</location>
    </subcellularLocation>
</comment>
<keyword evidence="3" id="KW-0963">Cytoplasm</keyword>
<evidence type="ECO:0000256" key="6">
    <source>
        <dbReference type="ARBA" id="ARBA00022884"/>
    </source>
</evidence>
<dbReference type="SUPFAM" id="SSF47364">
    <property type="entry name" value="Domain of the SRP/SRP receptor G-proteins"/>
    <property type="match status" value="1"/>
</dbReference>
<dbReference type="InterPro" id="IPR013822">
    <property type="entry name" value="Signal_recog_particl_SRP54_hlx"/>
</dbReference>
<dbReference type="InterPro" id="IPR004125">
    <property type="entry name" value="Signal_recog_particle_SRP54_M"/>
</dbReference>
<dbReference type="PROSITE" id="PS00300">
    <property type="entry name" value="SRP54"/>
    <property type="match status" value="1"/>
</dbReference>
<dbReference type="SMART" id="SM00963">
    <property type="entry name" value="SRP54_N"/>
    <property type="match status" value="1"/>
</dbReference>
<dbReference type="EMBL" id="HBHI01028736">
    <property type="protein sequence ID" value="CAD9698912.1"/>
    <property type="molecule type" value="Transcribed_RNA"/>
</dbReference>
<dbReference type="AlphaFoldDB" id="A0A7S2SFY6"/>
<reference evidence="15" key="1">
    <citation type="submission" date="2021-01" db="EMBL/GenBank/DDBJ databases">
        <authorList>
            <person name="Corre E."/>
            <person name="Pelletier E."/>
            <person name="Niang G."/>
            <person name="Scheremetjew M."/>
            <person name="Finn R."/>
            <person name="Kale V."/>
            <person name="Holt S."/>
            <person name="Cochrane G."/>
            <person name="Meng A."/>
            <person name="Brown T."/>
            <person name="Cohen L."/>
        </authorList>
    </citation>
    <scope>NUCLEOTIDE SEQUENCE</scope>
    <source>
        <strain evidence="15">CCMP1452</strain>
    </source>
</reference>
<evidence type="ECO:0000256" key="8">
    <source>
        <dbReference type="ARBA" id="ARBA00023135"/>
    </source>
</evidence>
<dbReference type="GO" id="GO:0003924">
    <property type="term" value="F:GTPase activity"/>
    <property type="evidence" value="ECO:0007669"/>
    <property type="project" value="InterPro"/>
</dbReference>
<feature type="signal peptide" evidence="13">
    <location>
        <begin position="1"/>
        <end position="23"/>
    </location>
</feature>
<dbReference type="CDD" id="cd18539">
    <property type="entry name" value="SRP_G"/>
    <property type="match status" value="1"/>
</dbReference>
<dbReference type="EC" id="3.6.5.4" evidence="10"/>
<dbReference type="Gene3D" id="3.40.50.300">
    <property type="entry name" value="P-loop containing nucleotide triphosphate hydrolases"/>
    <property type="match status" value="1"/>
</dbReference>
<dbReference type="PANTHER" id="PTHR11564">
    <property type="entry name" value="SIGNAL RECOGNITION PARTICLE 54K PROTEIN SRP54"/>
    <property type="match status" value="1"/>
</dbReference>
<keyword evidence="7" id="KW-0342">GTP-binding</keyword>
<dbReference type="GO" id="GO:0008312">
    <property type="term" value="F:7S RNA binding"/>
    <property type="evidence" value="ECO:0007669"/>
    <property type="project" value="InterPro"/>
</dbReference>
<dbReference type="Gene3D" id="1.20.120.140">
    <property type="entry name" value="Signal recognition particle SRP54, nucleotide-binding domain"/>
    <property type="match status" value="1"/>
</dbReference>
<dbReference type="SUPFAM" id="SSF52540">
    <property type="entry name" value="P-loop containing nucleoside triphosphate hydrolases"/>
    <property type="match status" value="2"/>
</dbReference>
<evidence type="ECO:0000256" key="11">
    <source>
        <dbReference type="ARBA" id="ARBA00048157"/>
    </source>
</evidence>
<feature type="region of interest" description="Disordered" evidence="12">
    <location>
        <begin position="519"/>
        <end position="565"/>
    </location>
</feature>
<dbReference type="Pfam" id="PF02881">
    <property type="entry name" value="SRP54_N"/>
    <property type="match status" value="1"/>
</dbReference>
<protein>
    <recommendedName>
        <fullName evidence="10">signal-recognition-particle GTPase</fullName>
        <ecNumber evidence="10">3.6.5.4</ecNumber>
    </recommendedName>
</protein>
<keyword evidence="13" id="KW-0732">Signal</keyword>
<evidence type="ECO:0000256" key="5">
    <source>
        <dbReference type="ARBA" id="ARBA00022801"/>
    </source>
</evidence>
<dbReference type="GO" id="GO:0005786">
    <property type="term" value="C:signal recognition particle, endoplasmic reticulum targeting"/>
    <property type="evidence" value="ECO:0007669"/>
    <property type="project" value="UniProtKB-KW"/>
</dbReference>
<dbReference type="Gene3D" id="1.10.260.30">
    <property type="entry name" value="Signal recognition particle, SRP54 subunit, M-domain"/>
    <property type="match status" value="1"/>
</dbReference>
<dbReference type="GO" id="GO:0005525">
    <property type="term" value="F:GTP binding"/>
    <property type="evidence" value="ECO:0007669"/>
    <property type="project" value="UniProtKB-KW"/>
</dbReference>
<keyword evidence="6" id="KW-0694">RNA-binding</keyword>
<dbReference type="InterPro" id="IPR022941">
    <property type="entry name" value="SRP54"/>
</dbReference>
<evidence type="ECO:0000256" key="10">
    <source>
        <dbReference type="ARBA" id="ARBA00035672"/>
    </source>
</evidence>
<dbReference type="Pfam" id="PF02978">
    <property type="entry name" value="SRP_SPB"/>
    <property type="match status" value="1"/>
</dbReference>
<dbReference type="InterPro" id="IPR003593">
    <property type="entry name" value="AAA+_ATPase"/>
</dbReference>
<evidence type="ECO:0000256" key="2">
    <source>
        <dbReference type="ARBA" id="ARBA00005450"/>
    </source>
</evidence>
<evidence type="ECO:0000256" key="12">
    <source>
        <dbReference type="SAM" id="MobiDB-lite"/>
    </source>
</evidence>